<dbReference type="Gene3D" id="1.20.120.520">
    <property type="entry name" value="nmb1532 protein domain like"/>
    <property type="match status" value="1"/>
</dbReference>
<dbReference type="CDD" id="cd12108">
    <property type="entry name" value="Hr-like"/>
    <property type="match status" value="1"/>
</dbReference>
<comment type="caution">
    <text evidence="2">The sequence shown here is derived from an EMBL/GenBank/DDBJ whole genome shotgun (WGS) entry which is preliminary data.</text>
</comment>
<dbReference type="InterPro" id="IPR012312">
    <property type="entry name" value="Hemerythrin-like"/>
</dbReference>
<reference evidence="2 3" key="1">
    <citation type="submission" date="2018-11" db="EMBL/GenBank/DDBJ databases">
        <title>Genomic Encyclopedia of Type Strains, Phase IV (KMG-IV): sequencing the most valuable type-strain genomes for metagenomic binning, comparative biology and taxonomic classification.</title>
        <authorList>
            <person name="Goeker M."/>
        </authorList>
    </citation>
    <scope>NUCLEOTIDE SEQUENCE [LARGE SCALE GENOMIC DNA]</scope>
    <source>
        <strain evidence="2 3">DSM 22027</strain>
    </source>
</reference>
<protein>
    <submittedName>
        <fullName evidence="2">Hemerythrin-like domain-containing protein</fullName>
    </submittedName>
</protein>
<dbReference type="OrthoDB" id="9769774at2"/>
<accession>A0A3N1UFK3</accession>
<gene>
    <name evidence="2" type="ORF">EDC27_2747</name>
</gene>
<dbReference type="RefSeq" id="WP_123291201.1">
    <property type="nucleotide sequence ID" value="NZ_RJVA01000015.1"/>
</dbReference>
<dbReference type="PANTHER" id="PTHR39966:SF1">
    <property type="entry name" value="HEMERYTHRIN-LIKE DOMAIN-CONTAINING PROTEIN"/>
    <property type="match status" value="1"/>
</dbReference>
<dbReference type="GO" id="GO:0005886">
    <property type="term" value="C:plasma membrane"/>
    <property type="evidence" value="ECO:0007669"/>
    <property type="project" value="TreeGrafter"/>
</dbReference>
<dbReference type="Pfam" id="PF01814">
    <property type="entry name" value="Hemerythrin"/>
    <property type="match status" value="1"/>
</dbReference>
<sequence>MKSIDELKSEHRGIESMLEILKTLSAKIGREEKVLEGDLDGLLEFFKVFVDRCHHGKEEDFLFPALEAVGVLREGGPIGVMLAEHQQGRALVAKLEDARALIRAGGSKGRSLLQETAGRYDVLLRNHINKEENLLFAMAEARLGPSEDEDLHEAFGRLERERIGSGKHQAFHDLMEQLHKRHQA</sequence>
<evidence type="ECO:0000313" key="2">
    <source>
        <dbReference type="EMBL" id="ROQ90135.1"/>
    </source>
</evidence>
<dbReference type="AlphaFoldDB" id="A0A3N1UFK3"/>
<dbReference type="EMBL" id="RJVA01000015">
    <property type="protein sequence ID" value="ROQ90135.1"/>
    <property type="molecule type" value="Genomic_DNA"/>
</dbReference>
<organism evidence="2 3">
    <name type="scientific">Desulfosoma caldarium</name>
    <dbReference type="NCBI Taxonomy" id="610254"/>
    <lineage>
        <taxon>Bacteria</taxon>
        <taxon>Pseudomonadati</taxon>
        <taxon>Thermodesulfobacteriota</taxon>
        <taxon>Syntrophobacteria</taxon>
        <taxon>Syntrophobacterales</taxon>
        <taxon>Syntrophobacteraceae</taxon>
        <taxon>Desulfosoma</taxon>
    </lineage>
</organism>
<keyword evidence="3" id="KW-1185">Reference proteome</keyword>
<dbReference type="PANTHER" id="PTHR39966">
    <property type="entry name" value="BLL2471 PROTEIN-RELATED"/>
    <property type="match status" value="1"/>
</dbReference>
<dbReference type="Proteomes" id="UP000276223">
    <property type="component" value="Unassembled WGS sequence"/>
</dbReference>
<evidence type="ECO:0000313" key="3">
    <source>
        <dbReference type="Proteomes" id="UP000276223"/>
    </source>
</evidence>
<name>A0A3N1UFK3_9BACT</name>
<proteinExistence type="predicted"/>
<feature type="domain" description="Hemerythrin-like" evidence="1">
    <location>
        <begin position="4"/>
        <end position="139"/>
    </location>
</feature>
<evidence type="ECO:0000259" key="1">
    <source>
        <dbReference type="Pfam" id="PF01814"/>
    </source>
</evidence>